<gene>
    <name evidence="3" type="ORF">DI533_08685</name>
</gene>
<dbReference type="AlphaFoldDB" id="A0A2W5SC27"/>
<sequence length="162" mass="16389">MAHRMILVLALAVMALPAHAQDFVADITRQLRQQGFQQIEVQRTWLGRSRILAENAEGAREIIVNPTTGEILRDLWQPSAGNFSERQLLRETVSGGRGEGADDNSDSGSDGGSGGNNGSGNSGASNDSGSDGGGSGHGGGDSGNRGDGGGDSGSGHGGGSDD</sequence>
<keyword evidence="2" id="KW-0732">Signal</keyword>
<feature type="chain" id="PRO_5016105498" description="PepSY domain-containing protein" evidence="2">
    <location>
        <begin position="21"/>
        <end position="162"/>
    </location>
</feature>
<evidence type="ECO:0000256" key="1">
    <source>
        <dbReference type="SAM" id="MobiDB-lite"/>
    </source>
</evidence>
<evidence type="ECO:0000313" key="4">
    <source>
        <dbReference type="Proteomes" id="UP000248975"/>
    </source>
</evidence>
<dbReference type="Proteomes" id="UP000248975">
    <property type="component" value="Unassembled WGS sequence"/>
</dbReference>
<accession>A0A2W5SC27</accession>
<protein>
    <recommendedName>
        <fullName evidence="5">PepSY domain-containing protein</fullName>
    </recommendedName>
</protein>
<feature type="signal peptide" evidence="2">
    <location>
        <begin position="1"/>
        <end position="20"/>
    </location>
</feature>
<comment type="caution">
    <text evidence="3">The sequence shown here is derived from an EMBL/GenBank/DDBJ whole genome shotgun (WGS) entry which is preliminary data.</text>
</comment>
<feature type="compositionally biased region" description="Gly residues" evidence="1">
    <location>
        <begin position="130"/>
        <end position="162"/>
    </location>
</feature>
<dbReference type="EMBL" id="QFQS01000001">
    <property type="protein sequence ID" value="PZR00609.1"/>
    <property type="molecule type" value="Genomic_DNA"/>
</dbReference>
<feature type="compositionally biased region" description="Gly residues" evidence="1">
    <location>
        <begin position="109"/>
        <end position="121"/>
    </location>
</feature>
<reference evidence="3 4" key="1">
    <citation type="submission" date="2017-08" db="EMBL/GenBank/DDBJ databases">
        <title>Infants hospitalized years apart are colonized by the same room-sourced microbial strains.</title>
        <authorList>
            <person name="Brooks B."/>
            <person name="Olm M.R."/>
            <person name="Firek B.A."/>
            <person name="Baker R."/>
            <person name="Thomas B.C."/>
            <person name="Morowitz M.J."/>
            <person name="Banfield J.F."/>
        </authorList>
    </citation>
    <scope>NUCLEOTIDE SEQUENCE [LARGE SCALE GENOMIC DNA]</scope>
    <source>
        <strain evidence="3">S2_003_000_R2_11</strain>
    </source>
</reference>
<evidence type="ECO:0000313" key="3">
    <source>
        <dbReference type="EMBL" id="PZR00609.1"/>
    </source>
</evidence>
<proteinExistence type="predicted"/>
<feature type="region of interest" description="Disordered" evidence="1">
    <location>
        <begin position="79"/>
        <end position="162"/>
    </location>
</feature>
<name>A0A2W5SC27_CERSP</name>
<organism evidence="3 4">
    <name type="scientific">Cereibacter sphaeroides</name>
    <name type="common">Rhodobacter sphaeroides</name>
    <dbReference type="NCBI Taxonomy" id="1063"/>
    <lineage>
        <taxon>Bacteria</taxon>
        <taxon>Pseudomonadati</taxon>
        <taxon>Pseudomonadota</taxon>
        <taxon>Alphaproteobacteria</taxon>
        <taxon>Rhodobacterales</taxon>
        <taxon>Paracoccaceae</taxon>
        <taxon>Cereibacter</taxon>
    </lineage>
</organism>
<evidence type="ECO:0008006" key="5">
    <source>
        <dbReference type="Google" id="ProtNLM"/>
    </source>
</evidence>
<evidence type="ECO:0000256" key="2">
    <source>
        <dbReference type="SAM" id="SignalP"/>
    </source>
</evidence>